<evidence type="ECO:0000313" key="1">
    <source>
        <dbReference type="EMBL" id="RID41056.1"/>
    </source>
</evidence>
<accession>A0A397XS88</accession>
<reference evidence="1 2" key="1">
    <citation type="submission" date="2018-06" db="EMBL/GenBank/DDBJ databases">
        <title>WGS assembly of Brassica rapa FPsc.</title>
        <authorList>
            <person name="Bowman J."/>
            <person name="Kohchi T."/>
            <person name="Yamato K."/>
            <person name="Jenkins J."/>
            <person name="Shu S."/>
            <person name="Ishizaki K."/>
            <person name="Yamaoka S."/>
            <person name="Nishihama R."/>
            <person name="Nakamura Y."/>
            <person name="Berger F."/>
            <person name="Adam C."/>
            <person name="Aki S."/>
            <person name="Althoff F."/>
            <person name="Araki T."/>
            <person name="Arteaga-Vazquez M."/>
            <person name="Balasubrmanian S."/>
            <person name="Bauer D."/>
            <person name="Boehm C."/>
            <person name="Briginshaw L."/>
            <person name="Caballero-Perez J."/>
            <person name="Catarino B."/>
            <person name="Chen F."/>
            <person name="Chiyoda S."/>
            <person name="Chovatia M."/>
            <person name="Davies K."/>
            <person name="Delmans M."/>
            <person name="Demura T."/>
            <person name="Dierschke T."/>
            <person name="Dolan L."/>
            <person name="Dorantes-Acosta A."/>
            <person name="Eklund D."/>
            <person name="Florent S."/>
            <person name="Flores-Sandoval E."/>
            <person name="Fujiyama A."/>
            <person name="Fukuzawa H."/>
            <person name="Galik B."/>
            <person name="Grimanelli D."/>
            <person name="Grimwood J."/>
            <person name="Grossniklaus U."/>
            <person name="Hamada T."/>
            <person name="Haseloff J."/>
            <person name="Hetherington A."/>
            <person name="Higo A."/>
            <person name="Hirakawa Y."/>
            <person name="Hundley H."/>
            <person name="Ikeda Y."/>
            <person name="Inoue K."/>
            <person name="Inoue S."/>
            <person name="Ishida S."/>
            <person name="Jia Q."/>
            <person name="Kakita M."/>
            <person name="Kanazawa T."/>
            <person name="Kawai Y."/>
            <person name="Kawashima T."/>
            <person name="Kennedy M."/>
            <person name="Kinose K."/>
            <person name="Kinoshita T."/>
            <person name="Kohara Y."/>
            <person name="Koide E."/>
            <person name="Komatsu K."/>
            <person name="Kopischke S."/>
            <person name="Kubo M."/>
            <person name="Kyozuka J."/>
            <person name="Lagercrantz U."/>
            <person name="Lin S."/>
            <person name="Lindquist E."/>
            <person name="Lipzen A."/>
            <person name="Lu C."/>
            <person name="Luna E."/>
            <person name="Martienssen R."/>
            <person name="Minamino N."/>
            <person name="Mizutani M."/>
            <person name="Mizutani M."/>
            <person name="Mochizuki N."/>
            <person name="Monte I."/>
            <person name="Mosher R."/>
            <person name="Nagasaki H."/>
            <person name="Nakagami H."/>
            <person name="Naramoto S."/>
            <person name="Nishitani K."/>
            <person name="Ohtani M."/>
            <person name="Okamoto T."/>
            <person name="Okumura M."/>
            <person name="Phillips J."/>
            <person name="Pollak B."/>
            <person name="Reinders A."/>
            <person name="Roevekamp M."/>
            <person name="Sano R."/>
            <person name="Sawa S."/>
            <person name="Schmid M."/>
            <person name="Shirakawa M."/>
            <person name="Solano R."/>
            <person name="Spunde A."/>
            <person name="Suetsugu N."/>
            <person name="Sugano S."/>
            <person name="Sugiyama A."/>
            <person name="Sun R."/>
            <person name="Suzuki Y."/>
            <person name="Takenaka M."/>
            <person name="Takezawa D."/>
            <person name="Tomogane H."/>
            <person name="Tsuzuki M."/>
            <person name="Ueda T."/>
            <person name="Umeda M."/>
            <person name="Ward J."/>
            <person name="Watanabe Y."/>
            <person name="Yazaki K."/>
            <person name="Yokoyama R."/>
            <person name="Yoshitake Y."/>
            <person name="Yotsui I."/>
            <person name="Zachgo S."/>
            <person name="Schmutz J."/>
        </authorList>
    </citation>
    <scope>NUCLEOTIDE SEQUENCE [LARGE SCALE GENOMIC DNA]</scope>
    <source>
        <strain evidence="2">cv. B-3</strain>
    </source>
</reference>
<evidence type="ECO:0000313" key="2">
    <source>
        <dbReference type="Proteomes" id="UP000264353"/>
    </source>
</evidence>
<dbReference type="AlphaFoldDB" id="A0A397XS88"/>
<dbReference type="PANTHER" id="PTHR31124">
    <property type="entry name" value="APICAL MERISTEM FORMATION PROTEIN-RELATED-RELATED"/>
    <property type="match status" value="1"/>
</dbReference>
<dbReference type="EMBL" id="CM010637">
    <property type="protein sequence ID" value="RID41056.1"/>
    <property type="molecule type" value="Genomic_DNA"/>
</dbReference>
<protein>
    <submittedName>
        <fullName evidence="1">Uncharacterized protein</fullName>
    </submittedName>
</protein>
<dbReference type="Proteomes" id="UP000264353">
    <property type="component" value="Chromosome A10"/>
</dbReference>
<sequence>MAAGDYFRIRDDLMGAGDERMLLRYLKPMIDDGASWPQHFTEDADVFNKNPSKEFNPENTVFVITPVTYLVK</sequence>
<proteinExistence type="predicted"/>
<name>A0A397XS88_BRACM</name>
<gene>
    <name evidence="1" type="ORF">BRARA_J01045</name>
</gene>
<dbReference type="PANTHER" id="PTHR31124:SF7">
    <property type="entry name" value="APICAL MERISTEM FORMATION PROTEIN-RELATED"/>
    <property type="match status" value="1"/>
</dbReference>
<organism evidence="1 2">
    <name type="scientific">Brassica campestris</name>
    <name type="common">Field mustard</name>
    <dbReference type="NCBI Taxonomy" id="3711"/>
    <lineage>
        <taxon>Eukaryota</taxon>
        <taxon>Viridiplantae</taxon>
        <taxon>Streptophyta</taxon>
        <taxon>Embryophyta</taxon>
        <taxon>Tracheophyta</taxon>
        <taxon>Spermatophyta</taxon>
        <taxon>Magnoliopsida</taxon>
        <taxon>eudicotyledons</taxon>
        <taxon>Gunneridae</taxon>
        <taxon>Pentapetalae</taxon>
        <taxon>rosids</taxon>
        <taxon>malvids</taxon>
        <taxon>Brassicales</taxon>
        <taxon>Brassicaceae</taxon>
        <taxon>Brassiceae</taxon>
        <taxon>Brassica</taxon>
    </lineage>
</organism>